<reference evidence="2" key="1">
    <citation type="submission" date="2018-05" db="EMBL/GenBank/DDBJ databases">
        <authorList>
            <person name="Lanie J.A."/>
            <person name="Ng W.-L."/>
            <person name="Kazmierczak K.M."/>
            <person name="Andrzejewski T.M."/>
            <person name="Davidsen T.M."/>
            <person name="Wayne K.J."/>
            <person name="Tettelin H."/>
            <person name="Glass J.I."/>
            <person name="Rusch D."/>
            <person name="Podicherti R."/>
            <person name="Tsui H.-C.T."/>
            <person name="Winkler M.E."/>
        </authorList>
    </citation>
    <scope>NUCLEOTIDE SEQUENCE</scope>
</reference>
<dbReference type="Gene3D" id="3.40.640.10">
    <property type="entry name" value="Type I PLP-dependent aspartate aminotransferase-like (Major domain)"/>
    <property type="match status" value="1"/>
</dbReference>
<accession>A0A381NSA7</accession>
<dbReference type="InterPro" id="IPR000192">
    <property type="entry name" value="Aminotrans_V_dom"/>
</dbReference>
<organism evidence="2">
    <name type="scientific">marine metagenome</name>
    <dbReference type="NCBI Taxonomy" id="408172"/>
    <lineage>
        <taxon>unclassified sequences</taxon>
        <taxon>metagenomes</taxon>
        <taxon>ecological metagenomes</taxon>
    </lineage>
</organism>
<dbReference type="Gene3D" id="3.90.1150.10">
    <property type="entry name" value="Aspartate Aminotransferase, domain 1"/>
    <property type="match status" value="1"/>
</dbReference>
<protein>
    <recommendedName>
        <fullName evidence="1">Aminotransferase class V domain-containing protein</fullName>
    </recommendedName>
</protein>
<dbReference type="InterPro" id="IPR015422">
    <property type="entry name" value="PyrdxlP-dep_Trfase_small"/>
</dbReference>
<name>A0A381NSA7_9ZZZZ</name>
<dbReference type="PANTHER" id="PTHR43586:SF15">
    <property type="entry name" value="BLR3095 PROTEIN"/>
    <property type="match status" value="1"/>
</dbReference>
<dbReference type="AlphaFoldDB" id="A0A381NSA7"/>
<dbReference type="InterPro" id="IPR015421">
    <property type="entry name" value="PyrdxlP-dep_Trfase_major"/>
</dbReference>
<dbReference type="PANTHER" id="PTHR43586">
    <property type="entry name" value="CYSTEINE DESULFURASE"/>
    <property type="match status" value="1"/>
</dbReference>
<evidence type="ECO:0000313" key="2">
    <source>
        <dbReference type="EMBL" id="SUZ57471.1"/>
    </source>
</evidence>
<proteinExistence type="predicted"/>
<feature type="domain" description="Aminotransferase class V" evidence="1">
    <location>
        <begin position="51"/>
        <end position="335"/>
    </location>
</feature>
<dbReference type="Pfam" id="PF00266">
    <property type="entry name" value="Aminotran_5"/>
    <property type="match status" value="1"/>
</dbReference>
<dbReference type="InterPro" id="IPR015424">
    <property type="entry name" value="PyrdxlP-dep_Trfase"/>
</dbReference>
<dbReference type="SUPFAM" id="SSF53383">
    <property type="entry name" value="PLP-dependent transferases"/>
    <property type="match status" value="1"/>
</dbReference>
<evidence type="ECO:0000259" key="1">
    <source>
        <dbReference type="Pfam" id="PF00266"/>
    </source>
</evidence>
<dbReference type="EMBL" id="UINC01000559">
    <property type="protein sequence ID" value="SUZ57471.1"/>
    <property type="molecule type" value="Genomic_DNA"/>
</dbReference>
<sequence length="375" mass="42648">MTPQQIRDLFPITKRRAYLFSGGISPVSIRHDEAINRHMRQLRENPGDFYMNKLNEDAEECRTIFADLMGCDQNEVALVENTSMGCNIAFDIIELPIAGNVVFDQYSYPSSILPWYLPTRTHIEKRFVDPQEDGILYLEDFKKSIDSNTVAVCISHVTQEQGFRHDLASIVELAHENGAVIIVDGAQSAGAMNIDLHKIKVDFFSTTAMKWLLGAAGVGFLYVANRHHSKLPSHAGYRSASLRSNHEFDWKIDARKFEIGMPNLLGLAMSRVGLKILAEADMNTIENHNLDLSGYCIEKIKALGLNVITSEMDNLRMGIVAVRYERSHDLWQFLFNIGIDTWCHSDIFRVDPHIFNNRDDIDRLLDGIRQFLRST</sequence>
<gene>
    <name evidence="2" type="ORF">METZ01_LOCUS10325</name>
</gene>